<feature type="domain" description="Beta-ketoacyl-[acyl-carrier-protein] synthase III C-terminal" evidence="10">
    <location>
        <begin position="246"/>
        <end position="332"/>
    </location>
</feature>
<evidence type="ECO:0000256" key="5">
    <source>
        <dbReference type="ARBA" id="ARBA00022679"/>
    </source>
</evidence>
<dbReference type="InterPro" id="IPR013751">
    <property type="entry name" value="ACP_syn_III_N"/>
</dbReference>
<dbReference type="Pfam" id="PF08541">
    <property type="entry name" value="ACP_syn_III_C"/>
    <property type="match status" value="1"/>
</dbReference>
<evidence type="ECO:0000313" key="13">
    <source>
        <dbReference type="Proteomes" id="UP000051054"/>
    </source>
</evidence>
<dbReference type="Pfam" id="PF08545">
    <property type="entry name" value="ACP_syn_III"/>
    <property type="match status" value="1"/>
</dbReference>
<dbReference type="InterPro" id="IPR016039">
    <property type="entry name" value="Thiolase-like"/>
</dbReference>
<keyword evidence="4" id="KW-0444">Lipid biosynthesis</keyword>
<accession>A0A0R1WKK0</accession>
<comment type="similarity">
    <text evidence="2">Belongs to the thiolase-like superfamily. FabH family.</text>
</comment>
<evidence type="ECO:0000256" key="8">
    <source>
        <dbReference type="ARBA" id="ARBA00023160"/>
    </source>
</evidence>
<feature type="domain" description="Beta-ketoacyl-[acyl-carrier-protein] synthase III N-terminal" evidence="11">
    <location>
        <begin position="117"/>
        <end position="196"/>
    </location>
</feature>
<evidence type="ECO:0000256" key="9">
    <source>
        <dbReference type="ARBA" id="ARBA00023315"/>
    </source>
</evidence>
<dbReference type="NCBIfam" id="TIGR00747">
    <property type="entry name" value="fabH"/>
    <property type="match status" value="1"/>
</dbReference>
<dbReference type="Proteomes" id="UP000051054">
    <property type="component" value="Unassembled WGS sequence"/>
</dbReference>
<dbReference type="NCBIfam" id="NF006829">
    <property type="entry name" value="PRK09352.1"/>
    <property type="match status" value="1"/>
</dbReference>
<evidence type="ECO:0000256" key="2">
    <source>
        <dbReference type="ARBA" id="ARBA00008642"/>
    </source>
</evidence>
<dbReference type="CDD" id="cd00830">
    <property type="entry name" value="KAS_III"/>
    <property type="match status" value="1"/>
</dbReference>
<evidence type="ECO:0000256" key="7">
    <source>
        <dbReference type="ARBA" id="ARBA00023098"/>
    </source>
</evidence>
<sequence>MRKINGSGNMSKAIKILSVASYLPQTKVTNDDLSKIMDTSDEWIVSHTGIKNRYYAMNDENTSDLATFVGAKLLEKANLDASDIDLLIVSTISPDALTPSTAAIVEKKLGLTNAFAYDISAACAGFIYALSTAEKFVNSDQYHRAMVISAEVNSKMMDFTDRTSTVFFGDGAAGVIIEKSDDKKSQYLAEKLETSGDEEVIHSGRMAPIQAIEASNYPQMDAFFQQGRQVAEFVDTKVANHMKKFLADNDLNFDDIEYVIPHQANLRVIEKLAAKLGVSMDKVAKTVVDSGNISSVGIPLALDKRLEEGSLEGKVLLTGFGAGLAIGSILLEF</sequence>
<organism evidence="12 13">
    <name type="scientific">Ligilactobacillus hayakitensis DSM 18933 = JCM 14209</name>
    <dbReference type="NCBI Taxonomy" id="1423755"/>
    <lineage>
        <taxon>Bacteria</taxon>
        <taxon>Bacillati</taxon>
        <taxon>Bacillota</taxon>
        <taxon>Bacilli</taxon>
        <taxon>Lactobacillales</taxon>
        <taxon>Lactobacillaceae</taxon>
        <taxon>Ligilactobacillus</taxon>
    </lineage>
</organism>
<evidence type="ECO:0000256" key="3">
    <source>
        <dbReference type="ARBA" id="ARBA00022490"/>
    </source>
</evidence>
<dbReference type="Gene3D" id="3.40.47.10">
    <property type="match status" value="1"/>
</dbReference>
<dbReference type="AlphaFoldDB" id="A0A0R1WKK0"/>
<protein>
    <submittedName>
        <fullName evidence="12">3-oxoacyl-(Acyl carrier protein) synthase III</fullName>
    </submittedName>
</protein>
<dbReference type="InterPro" id="IPR004655">
    <property type="entry name" value="FabH"/>
</dbReference>
<reference evidence="12 13" key="1">
    <citation type="journal article" date="2015" name="Genome Announc.">
        <title>Expanding the biotechnology potential of lactobacilli through comparative genomics of 213 strains and associated genera.</title>
        <authorList>
            <person name="Sun Z."/>
            <person name="Harris H.M."/>
            <person name="McCann A."/>
            <person name="Guo C."/>
            <person name="Argimon S."/>
            <person name="Zhang W."/>
            <person name="Yang X."/>
            <person name="Jeffery I.B."/>
            <person name="Cooney J.C."/>
            <person name="Kagawa T.F."/>
            <person name="Liu W."/>
            <person name="Song Y."/>
            <person name="Salvetti E."/>
            <person name="Wrobel A."/>
            <person name="Rasinkangas P."/>
            <person name="Parkhill J."/>
            <person name="Rea M.C."/>
            <person name="O'Sullivan O."/>
            <person name="Ritari J."/>
            <person name="Douillard F.P."/>
            <person name="Paul Ross R."/>
            <person name="Yang R."/>
            <person name="Briner A.E."/>
            <person name="Felis G.E."/>
            <person name="de Vos W.M."/>
            <person name="Barrangou R."/>
            <person name="Klaenhammer T.R."/>
            <person name="Caufield P.W."/>
            <person name="Cui Y."/>
            <person name="Zhang H."/>
            <person name="O'Toole P.W."/>
        </authorList>
    </citation>
    <scope>NUCLEOTIDE SEQUENCE [LARGE SCALE GENOMIC DNA]</scope>
    <source>
        <strain evidence="12 13">DSM 18933</strain>
    </source>
</reference>
<evidence type="ECO:0000256" key="6">
    <source>
        <dbReference type="ARBA" id="ARBA00022832"/>
    </source>
</evidence>
<dbReference type="EMBL" id="AZGD01000095">
    <property type="protein sequence ID" value="KRM18287.1"/>
    <property type="molecule type" value="Genomic_DNA"/>
</dbReference>
<evidence type="ECO:0000256" key="1">
    <source>
        <dbReference type="ARBA" id="ARBA00005189"/>
    </source>
</evidence>
<dbReference type="PANTHER" id="PTHR34069:SF2">
    <property type="entry name" value="BETA-KETOACYL-[ACYL-CARRIER-PROTEIN] SYNTHASE III"/>
    <property type="match status" value="1"/>
</dbReference>
<comment type="pathway">
    <text evidence="1">Lipid metabolism.</text>
</comment>
<dbReference type="STRING" id="1423755.FC40_GL000967"/>
<keyword evidence="5" id="KW-0808">Transferase</keyword>
<evidence type="ECO:0000256" key="4">
    <source>
        <dbReference type="ARBA" id="ARBA00022516"/>
    </source>
</evidence>
<evidence type="ECO:0000259" key="11">
    <source>
        <dbReference type="Pfam" id="PF08545"/>
    </source>
</evidence>
<gene>
    <name evidence="12" type="ORF">FC40_GL000967</name>
</gene>
<proteinExistence type="inferred from homology"/>
<keyword evidence="13" id="KW-1185">Reference proteome</keyword>
<name>A0A0R1WKK0_9LACO</name>
<dbReference type="GO" id="GO:0004315">
    <property type="term" value="F:3-oxoacyl-[acyl-carrier-protein] synthase activity"/>
    <property type="evidence" value="ECO:0007669"/>
    <property type="project" value="InterPro"/>
</dbReference>
<dbReference type="InterPro" id="IPR013747">
    <property type="entry name" value="ACP_syn_III_C"/>
</dbReference>
<keyword evidence="6" id="KW-0276">Fatty acid metabolism</keyword>
<keyword evidence="9" id="KW-0012">Acyltransferase</keyword>
<keyword evidence="3" id="KW-0963">Cytoplasm</keyword>
<keyword evidence="7" id="KW-0443">Lipid metabolism</keyword>
<keyword evidence="8" id="KW-0275">Fatty acid biosynthesis</keyword>
<dbReference type="PANTHER" id="PTHR34069">
    <property type="entry name" value="3-OXOACYL-[ACYL-CARRIER-PROTEIN] SYNTHASE 3"/>
    <property type="match status" value="1"/>
</dbReference>
<dbReference type="eggNOG" id="COG0332">
    <property type="taxonomic scope" value="Bacteria"/>
</dbReference>
<dbReference type="GO" id="GO:0006633">
    <property type="term" value="P:fatty acid biosynthetic process"/>
    <property type="evidence" value="ECO:0007669"/>
    <property type="project" value="UniProtKB-KW"/>
</dbReference>
<evidence type="ECO:0000313" key="12">
    <source>
        <dbReference type="EMBL" id="KRM18287.1"/>
    </source>
</evidence>
<dbReference type="PATRIC" id="fig|1423755.3.peg.1024"/>
<dbReference type="GO" id="GO:0044550">
    <property type="term" value="P:secondary metabolite biosynthetic process"/>
    <property type="evidence" value="ECO:0007669"/>
    <property type="project" value="TreeGrafter"/>
</dbReference>
<dbReference type="SUPFAM" id="SSF53901">
    <property type="entry name" value="Thiolase-like"/>
    <property type="match status" value="1"/>
</dbReference>
<evidence type="ECO:0000259" key="10">
    <source>
        <dbReference type="Pfam" id="PF08541"/>
    </source>
</evidence>
<comment type="caution">
    <text evidence="12">The sequence shown here is derived from an EMBL/GenBank/DDBJ whole genome shotgun (WGS) entry which is preliminary data.</text>
</comment>